<evidence type="ECO:0000256" key="11">
    <source>
        <dbReference type="ARBA" id="ARBA00023157"/>
    </source>
</evidence>
<comment type="subcellular location">
    <subcellularLocation>
        <location evidence="1">Membrane</location>
    </subcellularLocation>
</comment>
<keyword evidence="7" id="KW-0378">Hydrolase</keyword>
<dbReference type="GO" id="GO:0007160">
    <property type="term" value="P:cell-matrix adhesion"/>
    <property type="evidence" value="ECO:0007669"/>
    <property type="project" value="InterPro"/>
</dbReference>
<dbReference type="SUPFAM" id="SSF56672">
    <property type="entry name" value="DNA/RNA polymerases"/>
    <property type="match status" value="1"/>
</dbReference>
<dbReference type="SMART" id="SM00539">
    <property type="entry name" value="NIDO"/>
    <property type="match status" value="1"/>
</dbReference>
<dbReference type="PROSITE" id="PS51220">
    <property type="entry name" value="NIDO"/>
    <property type="match status" value="1"/>
</dbReference>
<organism evidence="14 15">
    <name type="scientific">Paramuricea clavata</name>
    <name type="common">Red gorgonian</name>
    <name type="synonym">Violescent sea-whip</name>
    <dbReference type="NCBI Taxonomy" id="317549"/>
    <lineage>
        <taxon>Eukaryota</taxon>
        <taxon>Metazoa</taxon>
        <taxon>Cnidaria</taxon>
        <taxon>Anthozoa</taxon>
        <taxon>Octocorallia</taxon>
        <taxon>Malacalcyonacea</taxon>
        <taxon>Plexauridae</taxon>
        <taxon>Paramuricea</taxon>
    </lineage>
</organism>
<keyword evidence="4" id="KW-0548">Nucleotidyltransferase</keyword>
<feature type="domain" description="AMOP" evidence="12">
    <location>
        <begin position="752"/>
        <end position="885"/>
    </location>
</feature>
<dbReference type="CDD" id="cd01647">
    <property type="entry name" value="RT_LTR"/>
    <property type="match status" value="1"/>
</dbReference>
<evidence type="ECO:0000256" key="7">
    <source>
        <dbReference type="ARBA" id="ARBA00022801"/>
    </source>
</evidence>
<dbReference type="PANTHER" id="PTHR13802">
    <property type="entry name" value="MUCIN 4-RELATED"/>
    <property type="match status" value="1"/>
</dbReference>
<evidence type="ECO:0000256" key="9">
    <source>
        <dbReference type="ARBA" id="ARBA00022989"/>
    </source>
</evidence>
<dbReference type="InterPro" id="IPR043128">
    <property type="entry name" value="Rev_trsase/Diguanyl_cyclase"/>
</dbReference>
<dbReference type="Pfam" id="PF06119">
    <property type="entry name" value="NIDO"/>
    <property type="match status" value="1"/>
</dbReference>
<dbReference type="Gene3D" id="2.60.40.10">
    <property type="entry name" value="Immunoglobulins"/>
    <property type="match status" value="1"/>
</dbReference>
<evidence type="ECO:0000313" key="15">
    <source>
        <dbReference type="Proteomes" id="UP001152795"/>
    </source>
</evidence>
<keyword evidence="8" id="KW-0695">RNA-directed DNA polymerase</keyword>
<keyword evidence="10" id="KW-0472">Membrane</keyword>
<keyword evidence="9" id="KW-1133">Transmembrane helix</keyword>
<reference evidence="14" key="1">
    <citation type="submission" date="2020-04" db="EMBL/GenBank/DDBJ databases">
        <authorList>
            <person name="Alioto T."/>
            <person name="Alioto T."/>
            <person name="Gomez Garrido J."/>
        </authorList>
    </citation>
    <scope>NUCLEOTIDE SEQUENCE</scope>
    <source>
        <strain evidence="14">A484AB</strain>
    </source>
</reference>
<dbReference type="GO" id="GO:0003964">
    <property type="term" value="F:RNA-directed DNA polymerase activity"/>
    <property type="evidence" value="ECO:0007669"/>
    <property type="project" value="UniProtKB-KW"/>
</dbReference>
<keyword evidence="3" id="KW-0812">Transmembrane</keyword>
<dbReference type="OrthoDB" id="6236007at2759"/>
<dbReference type="SUPFAM" id="SSF81296">
    <property type="entry name" value="E set domains"/>
    <property type="match status" value="1"/>
</dbReference>
<evidence type="ECO:0000259" key="13">
    <source>
        <dbReference type="PROSITE" id="PS51220"/>
    </source>
</evidence>
<keyword evidence="6" id="KW-0255">Endonuclease</keyword>
<feature type="non-terminal residue" evidence="14">
    <location>
        <position position="1"/>
    </location>
</feature>
<dbReference type="InterPro" id="IPR000477">
    <property type="entry name" value="RT_dom"/>
</dbReference>
<keyword evidence="2" id="KW-0808">Transferase</keyword>
<dbReference type="InterPro" id="IPR043502">
    <property type="entry name" value="DNA/RNA_pol_sf"/>
</dbReference>
<dbReference type="GO" id="GO:0004519">
    <property type="term" value="F:endonuclease activity"/>
    <property type="evidence" value="ECO:0007669"/>
    <property type="project" value="UniProtKB-KW"/>
</dbReference>
<dbReference type="InterPro" id="IPR005533">
    <property type="entry name" value="AMOP_dom"/>
</dbReference>
<evidence type="ECO:0000259" key="12">
    <source>
        <dbReference type="PROSITE" id="PS50856"/>
    </source>
</evidence>
<evidence type="ECO:0000256" key="1">
    <source>
        <dbReference type="ARBA" id="ARBA00004370"/>
    </source>
</evidence>
<dbReference type="EMBL" id="CACRXK020006247">
    <property type="protein sequence ID" value="CAB4008844.1"/>
    <property type="molecule type" value="Genomic_DNA"/>
</dbReference>
<evidence type="ECO:0000256" key="10">
    <source>
        <dbReference type="ARBA" id="ARBA00023136"/>
    </source>
</evidence>
<dbReference type="Pfam" id="PF17917">
    <property type="entry name" value="RT_RNaseH"/>
    <property type="match status" value="1"/>
</dbReference>
<evidence type="ECO:0000256" key="3">
    <source>
        <dbReference type="ARBA" id="ARBA00022692"/>
    </source>
</evidence>
<dbReference type="GO" id="GO:0016020">
    <property type="term" value="C:membrane"/>
    <property type="evidence" value="ECO:0007669"/>
    <property type="project" value="UniProtKB-SubCell"/>
</dbReference>
<dbReference type="InterPro" id="IPR041373">
    <property type="entry name" value="RT_RNaseH"/>
</dbReference>
<evidence type="ECO:0000256" key="4">
    <source>
        <dbReference type="ARBA" id="ARBA00022695"/>
    </source>
</evidence>
<dbReference type="InterPro" id="IPR013783">
    <property type="entry name" value="Ig-like_fold"/>
</dbReference>
<dbReference type="Pfam" id="PF00078">
    <property type="entry name" value="RVT_1"/>
    <property type="match status" value="1"/>
</dbReference>
<evidence type="ECO:0000256" key="5">
    <source>
        <dbReference type="ARBA" id="ARBA00022722"/>
    </source>
</evidence>
<dbReference type="Pfam" id="PF03782">
    <property type="entry name" value="AMOP"/>
    <property type="match status" value="1"/>
</dbReference>
<dbReference type="GO" id="GO:0016787">
    <property type="term" value="F:hydrolase activity"/>
    <property type="evidence" value="ECO:0007669"/>
    <property type="project" value="UniProtKB-KW"/>
</dbReference>
<dbReference type="Gene3D" id="3.30.70.270">
    <property type="match status" value="2"/>
</dbReference>
<dbReference type="CDD" id="cd09274">
    <property type="entry name" value="RNase_HI_RT_Ty3"/>
    <property type="match status" value="1"/>
</dbReference>
<dbReference type="InterPro" id="IPR014756">
    <property type="entry name" value="Ig_E-set"/>
</dbReference>
<evidence type="ECO:0000256" key="2">
    <source>
        <dbReference type="ARBA" id="ARBA00022679"/>
    </source>
</evidence>
<evidence type="ECO:0000256" key="6">
    <source>
        <dbReference type="ARBA" id="ARBA00022759"/>
    </source>
</evidence>
<dbReference type="InterPro" id="IPR003886">
    <property type="entry name" value="NIDO_dom"/>
</dbReference>
<dbReference type="PROSITE" id="PS50856">
    <property type="entry name" value="AMOP"/>
    <property type="match status" value="1"/>
</dbReference>
<name>A0A6S7HTI4_PARCT</name>
<keyword evidence="15" id="KW-1185">Reference proteome</keyword>
<gene>
    <name evidence="14" type="ORF">PACLA_8A068022</name>
</gene>
<dbReference type="Gene3D" id="3.10.10.10">
    <property type="entry name" value="HIV Type 1 Reverse Transcriptase, subunit A, domain 1"/>
    <property type="match status" value="1"/>
</dbReference>
<evidence type="ECO:0000313" key="14">
    <source>
        <dbReference type="EMBL" id="CAB4008844.1"/>
    </source>
</evidence>
<dbReference type="Proteomes" id="UP001152795">
    <property type="component" value="Unassembled WGS sequence"/>
</dbReference>
<comment type="caution">
    <text evidence="14">The sequence shown here is derived from an EMBL/GenBank/DDBJ whole genome shotgun (WGS) entry which is preliminary data.</text>
</comment>
<dbReference type="SMART" id="SM00723">
    <property type="entry name" value="AMOP"/>
    <property type="match status" value="1"/>
</dbReference>
<proteinExistence type="predicted"/>
<dbReference type="PANTHER" id="PTHR13802:SF52">
    <property type="entry name" value="MUCIN-4"/>
    <property type="match status" value="1"/>
</dbReference>
<sequence>MVNEIAKYRVFSTIDLRSAYHQLPLKDEDKPYTAFEARNGLYQFTRLPFGVTNGQHALNGVFPYLDNITICGKDQEDHDENLERFLEAAKCKNVCYNDDKSIFSTRCLPLLGYLIEEGNIRPDPERLRPLRDLPIPHDSKSLKRSLGLFSYYSQWIPEYSDRIKPITNCKSFPLSQQAVQAFESLKKTVEEAVVAAIDNSIPFEVETDASDVALAATLNQNGGPVAFFSRTLQSSEIKHASVEKEAQAIVEAVRHWKHFLTGRHFTLVTDQKSVSYMFDQRHKTKIKNDKIMRWRLELSCYSFNIIYRPGKDNIPPDTLSRATCATTTQDSLHKLHESLCHPGVASLVTININIRLNNVLLSTDKELVLHGIFHFGVAVHIQALPTNELYARIASVTYCKRFDVRTTDRSTKDVNTNGVISFLRQVSQYTPDPFPLGNDRRLIAPFWADVDTREGGIVYYRETQDPAIRVRVSNEIRKYFVRQRKFSAKWVMIVTWLNVARFGGSSSSNNAFQTILATDGINSFSIFYYNKIEWTFGTSSSVPAQAGFNAGDGFRYFNIPNSRNPAIINITSTSNYQDPGLWIFQVDGESVENHGCTSNSGLVLSPRSGIELGGTEIFIGGPCYKPDDQIVCRFNKAIEADAVYVSAELAYCITPPLYVVGRISVELSLDGGATFNYTGTFRSIPLGRNPPDIQGLEVEHWANSTKTILTWNKNAINASHVDIEISLFDTFEFRIHEASLRGKYFIKYNEKTTKENEELCNNWYASQDTDKIARLQDELLPCATSFQQISADDEFLEDSWIERILSQFFHPGSTSCFRSRSASQSGAGQQCCYNGNSLIVGPPAGGTLDVVSPDESTWGHMKRDVLPWLLCCKFSRNCEKYYQRRPSDDGSRYDPPQVELSVLRLGLVLGISTCSLNLTVTAHVRYSWFRFSDVMKLFQLIVVDNSSLDADFLPSFVLYPSGECHSRFEMLLIVCSLAAEHTLCVIRHVSHIHLAPQRRSATEAPSQTLNNLASIRCCYVRQCCTENMTKIRSYRHLQSFLLIGSFIEHVSDSLGGTRTPTISFTSSPNCTSCTTRQFENIFLAKDTFP</sequence>
<dbReference type="InterPro" id="IPR051495">
    <property type="entry name" value="Epithelial_Barrier/Signaling"/>
</dbReference>
<evidence type="ECO:0000256" key="8">
    <source>
        <dbReference type="ARBA" id="ARBA00022918"/>
    </source>
</evidence>
<keyword evidence="11" id="KW-1015">Disulfide bond</keyword>
<protein>
    <submittedName>
        <fullName evidence="14">Retrovirus-related Pol poly from transposon</fullName>
    </submittedName>
</protein>
<keyword evidence="5" id="KW-0540">Nuclease</keyword>
<feature type="domain" description="NIDO" evidence="13">
    <location>
        <begin position="445"/>
        <end position="589"/>
    </location>
</feature>
<accession>A0A6S7HTI4</accession>
<dbReference type="AlphaFoldDB" id="A0A6S7HTI4"/>